<dbReference type="GeneID" id="100201353"/>
<feature type="signal peptide" evidence="1">
    <location>
        <begin position="1"/>
        <end position="21"/>
    </location>
</feature>
<organism evidence="3 4">
    <name type="scientific">Hydra vulgaris</name>
    <name type="common">Hydra</name>
    <name type="synonym">Hydra attenuata</name>
    <dbReference type="NCBI Taxonomy" id="6087"/>
    <lineage>
        <taxon>Eukaryota</taxon>
        <taxon>Metazoa</taxon>
        <taxon>Cnidaria</taxon>
        <taxon>Hydrozoa</taxon>
        <taxon>Hydroidolina</taxon>
        <taxon>Anthoathecata</taxon>
        <taxon>Aplanulata</taxon>
        <taxon>Hydridae</taxon>
        <taxon>Hydra</taxon>
    </lineage>
</organism>
<feature type="domain" description="VWFC" evidence="2">
    <location>
        <begin position="62"/>
        <end position="127"/>
    </location>
</feature>
<dbReference type="Gene3D" id="6.20.200.20">
    <property type="match status" value="1"/>
</dbReference>
<dbReference type="SMART" id="SM00214">
    <property type="entry name" value="VWC"/>
    <property type="match status" value="1"/>
</dbReference>
<dbReference type="RefSeq" id="XP_065665119.1">
    <property type="nucleotide sequence ID" value="XM_065809047.1"/>
</dbReference>
<reference evidence="4" key="1">
    <citation type="submission" date="2025-08" db="UniProtKB">
        <authorList>
            <consortium name="RefSeq"/>
        </authorList>
    </citation>
    <scope>IDENTIFICATION</scope>
</reference>
<dbReference type="InterPro" id="IPR001007">
    <property type="entry name" value="VWF_dom"/>
</dbReference>
<proteinExistence type="predicted"/>
<accession>A0ABM4CT73</accession>
<feature type="chain" id="PRO_5047203732" evidence="1">
    <location>
        <begin position="22"/>
        <end position="146"/>
    </location>
</feature>
<evidence type="ECO:0000313" key="4">
    <source>
        <dbReference type="RefSeq" id="XP_065665119.1"/>
    </source>
</evidence>
<sequence>MCFKNWGIFFVLSSQVFQVYTNIVEEVTIPPSDPCKNIFCPSTSHCHSVVNLPNECCPRCGCTDTADTRYALGEKFIIDRRNSCSNCECKGILNSKYAVCKIVKCPTLNCPGADIYKQAGQCCPTCKKASNPSYFPEIPDFMKKLG</sequence>
<protein>
    <submittedName>
        <fullName evidence="4">BMP-binding endothelial regulator protein isoform X2</fullName>
    </submittedName>
</protein>
<dbReference type="PROSITE" id="PS01208">
    <property type="entry name" value="VWFC_1"/>
    <property type="match status" value="1"/>
</dbReference>
<evidence type="ECO:0000256" key="1">
    <source>
        <dbReference type="SAM" id="SignalP"/>
    </source>
</evidence>
<dbReference type="SUPFAM" id="SSF57603">
    <property type="entry name" value="FnI-like domain"/>
    <property type="match status" value="1"/>
</dbReference>
<keyword evidence="1" id="KW-0732">Signal</keyword>
<keyword evidence="3" id="KW-1185">Reference proteome</keyword>
<dbReference type="Proteomes" id="UP001652625">
    <property type="component" value="Chromosome 11"/>
</dbReference>
<gene>
    <name evidence="4" type="primary">LOC100201353</name>
</gene>
<evidence type="ECO:0000259" key="2">
    <source>
        <dbReference type="PROSITE" id="PS50184"/>
    </source>
</evidence>
<dbReference type="Pfam" id="PF00093">
    <property type="entry name" value="VWC"/>
    <property type="match status" value="1"/>
</dbReference>
<name>A0ABM4CT73_HYDVU</name>
<evidence type="ECO:0000313" key="3">
    <source>
        <dbReference type="Proteomes" id="UP001652625"/>
    </source>
</evidence>
<dbReference type="PROSITE" id="PS50184">
    <property type="entry name" value="VWFC_2"/>
    <property type="match status" value="1"/>
</dbReference>